<gene>
    <name evidence="2" type="ORF">QEH59_06990</name>
</gene>
<organism evidence="2 3">
    <name type="scientific">Thalassobacterium sedimentorum</name>
    <dbReference type="NCBI Taxonomy" id="3041258"/>
    <lineage>
        <taxon>Bacteria</taxon>
        <taxon>Pseudomonadati</taxon>
        <taxon>Verrucomicrobiota</taxon>
        <taxon>Opitutia</taxon>
        <taxon>Puniceicoccales</taxon>
        <taxon>Coraliomargaritaceae</taxon>
        <taxon>Thalassobacterium</taxon>
    </lineage>
</organism>
<accession>A0ABU1AJ31</accession>
<feature type="signal peptide" evidence="1">
    <location>
        <begin position="1"/>
        <end position="18"/>
    </location>
</feature>
<keyword evidence="1" id="KW-0732">Signal</keyword>
<dbReference type="EMBL" id="JARXIC010000009">
    <property type="protein sequence ID" value="MDQ8194163.1"/>
    <property type="molecule type" value="Genomic_DNA"/>
</dbReference>
<keyword evidence="3" id="KW-1185">Reference proteome</keyword>
<dbReference type="Proteomes" id="UP001243717">
    <property type="component" value="Unassembled WGS sequence"/>
</dbReference>
<protein>
    <submittedName>
        <fullName evidence="2">Uncharacterized protein</fullName>
    </submittedName>
</protein>
<evidence type="ECO:0000313" key="3">
    <source>
        <dbReference type="Proteomes" id="UP001243717"/>
    </source>
</evidence>
<comment type="caution">
    <text evidence="2">The sequence shown here is derived from an EMBL/GenBank/DDBJ whole genome shotgun (WGS) entry which is preliminary data.</text>
</comment>
<proteinExistence type="predicted"/>
<evidence type="ECO:0000313" key="2">
    <source>
        <dbReference type="EMBL" id="MDQ8194163.1"/>
    </source>
</evidence>
<reference evidence="2 3" key="1">
    <citation type="submission" date="2023-04" db="EMBL/GenBank/DDBJ databases">
        <title>A novel bacteria isolated from coastal sediment.</title>
        <authorList>
            <person name="Liu X.-J."/>
            <person name="Du Z.-J."/>
        </authorList>
    </citation>
    <scope>NUCLEOTIDE SEQUENCE [LARGE SCALE GENOMIC DNA]</scope>
    <source>
        <strain evidence="2 3">SDUM461004</strain>
    </source>
</reference>
<name>A0ABU1AJ31_9BACT</name>
<sequence length="269" mass="30166">MRSLTILALAFVLSIATAQIEEEDYVQLSFRTFGWGMEADLVSPLVNEVIQVPWSSFSEQIRYSGPPLMTLYQDTTALLDSEGLMLTRERREQVVSQQQTGDKPVDIIPVAQVPLPKAGGKLLLVFVPNPQSNKPLYRVIVMDDSLAEFDEPNVHFYNMTDTELVVRVGSEAKTIASRQQAVWPTEIGGTQASIAIAVRNPETRVIYSSRFRLREGRRAVFFARRVGEMEIDGVNVPKINVLPRFEDIGEKQEQLLILEAPDEMADGVD</sequence>
<feature type="chain" id="PRO_5046078174" evidence="1">
    <location>
        <begin position="19"/>
        <end position="269"/>
    </location>
</feature>
<evidence type="ECO:0000256" key="1">
    <source>
        <dbReference type="SAM" id="SignalP"/>
    </source>
</evidence>